<dbReference type="Proteomes" id="UP001151760">
    <property type="component" value="Unassembled WGS sequence"/>
</dbReference>
<gene>
    <name evidence="1" type="ORF">Tco_1091605</name>
</gene>
<proteinExistence type="predicted"/>
<evidence type="ECO:0000313" key="2">
    <source>
        <dbReference type="Proteomes" id="UP001151760"/>
    </source>
</evidence>
<sequence length="187" mass="21751">MECDSQVLTKKTGRQADNFGPSSCHYFKPCKTALFTLKMECDSQVQTSLALLAKDVVIAGILKKLTFNEERWFFKRSIKVSRSGKAPSQWKMIIPNRESVWNKYLYLGTYRQCKLKNHVLSEDWLITQATENYDVPTHVLSSSEVGNKPMRQLQLRIARFTYFRGFTHFHWNKYRVGSEKLSKIGKA</sequence>
<comment type="caution">
    <text evidence="1">The sequence shown here is derived from an EMBL/GenBank/DDBJ whole genome shotgun (WGS) entry which is preliminary data.</text>
</comment>
<protein>
    <submittedName>
        <fullName evidence="1">Uncharacterized protein</fullName>
    </submittedName>
</protein>
<reference evidence="1" key="2">
    <citation type="submission" date="2022-01" db="EMBL/GenBank/DDBJ databases">
        <authorList>
            <person name="Yamashiro T."/>
            <person name="Shiraishi A."/>
            <person name="Satake H."/>
            <person name="Nakayama K."/>
        </authorList>
    </citation>
    <scope>NUCLEOTIDE SEQUENCE</scope>
</reference>
<keyword evidence="2" id="KW-1185">Reference proteome</keyword>
<dbReference type="EMBL" id="BQNB010020451">
    <property type="protein sequence ID" value="GJT96087.1"/>
    <property type="molecule type" value="Genomic_DNA"/>
</dbReference>
<evidence type="ECO:0000313" key="1">
    <source>
        <dbReference type="EMBL" id="GJT96087.1"/>
    </source>
</evidence>
<name>A0ABQ5I9F2_9ASTR</name>
<reference evidence="1" key="1">
    <citation type="journal article" date="2022" name="Int. J. Mol. Sci.">
        <title>Draft Genome of Tanacetum Coccineum: Genomic Comparison of Closely Related Tanacetum-Family Plants.</title>
        <authorList>
            <person name="Yamashiro T."/>
            <person name="Shiraishi A."/>
            <person name="Nakayama K."/>
            <person name="Satake H."/>
        </authorList>
    </citation>
    <scope>NUCLEOTIDE SEQUENCE</scope>
</reference>
<organism evidence="1 2">
    <name type="scientific">Tanacetum coccineum</name>
    <dbReference type="NCBI Taxonomy" id="301880"/>
    <lineage>
        <taxon>Eukaryota</taxon>
        <taxon>Viridiplantae</taxon>
        <taxon>Streptophyta</taxon>
        <taxon>Embryophyta</taxon>
        <taxon>Tracheophyta</taxon>
        <taxon>Spermatophyta</taxon>
        <taxon>Magnoliopsida</taxon>
        <taxon>eudicotyledons</taxon>
        <taxon>Gunneridae</taxon>
        <taxon>Pentapetalae</taxon>
        <taxon>asterids</taxon>
        <taxon>campanulids</taxon>
        <taxon>Asterales</taxon>
        <taxon>Asteraceae</taxon>
        <taxon>Asteroideae</taxon>
        <taxon>Anthemideae</taxon>
        <taxon>Anthemidinae</taxon>
        <taxon>Tanacetum</taxon>
    </lineage>
</organism>
<accession>A0ABQ5I9F2</accession>